<protein>
    <recommendedName>
        <fullName evidence="2">histidine kinase</fullName>
        <ecNumber evidence="2">2.7.13.3</ecNumber>
    </recommendedName>
</protein>
<name>A0A6L9SD17_9ACTN</name>
<keyword evidence="9" id="KW-1133">Transmembrane helix</keyword>
<dbReference type="GO" id="GO:0016020">
    <property type="term" value="C:membrane"/>
    <property type="evidence" value="ECO:0007669"/>
    <property type="project" value="InterPro"/>
</dbReference>
<evidence type="ECO:0000313" key="11">
    <source>
        <dbReference type="EMBL" id="NEE02977.1"/>
    </source>
</evidence>
<evidence type="ECO:0000256" key="1">
    <source>
        <dbReference type="ARBA" id="ARBA00000085"/>
    </source>
</evidence>
<dbReference type="InterPro" id="IPR003594">
    <property type="entry name" value="HATPase_dom"/>
</dbReference>
<dbReference type="Pfam" id="PF02518">
    <property type="entry name" value="HATPase_c"/>
    <property type="match status" value="1"/>
</dbReference>
<dbReference type="GO" id="GO:0046983">
    <property type="term" value="F:protein dimerization activity"/>
    <property type="evidence" value="ECO:0007669"/>
    <property type="project" value="InterPro"/>
</dbReference>
<dbReference type="InterPro" id="IPR011712">
    <property type="entry name" value="Sig_transdc_His_kin_sub3_dim/P"/>
</dbReference>
<keyword evidence="7" id="KW-0067">ATP-binding</keyword>
<keyword evidence="3" id="KW-0597">Phosphoprotein</keyword>
<evidence type="ECO:0000256" key="6">
    <source>
        <dbReference type="ARBA" id="ARBA00022777"/>
    </source>
</evidence>
<keyword evidence="6 11" id="KW-0418">Kinase</keyword>
<reference evidence="11 12" key="1">
    <citation type="submission" date="2020-02" db="EMBL/GenBank/DDBJ databases">
        <authorList>
            <person name="Li X.-J."/>
            <person name="Han X.-M."/>
        </authorList>
    </citation>
    <scope>NUCLEOTIDE SEQUENCE [LARGE SCALE GENOMIC DNA]</scope>
    <source>
        <strain evidence="11 12">CCTCC AB 2017055</strain>
    </source>
</reference>
<feature type="transmembrane region" description="Helical" evidence="9">
    <location>
        <begin position="21"/>
        <end position="41"/>
    </location>
</feature>
<feature type="transmembrane region" description="Helical" evidence="9">
    <location>
        <begin position="149"/>
        <end position="170"/>
    </location>
</feature>
<evidence type="ECO:0000256" key="5">
    <source>
        <dbReference type="ARBA" id="ARBA00022741"/>
    </source>
</evidence>
<evidence type="ECO:0000313" key="12">
    <source>
        <dbReference type="Proteomes" id="UP000475214"/>
    </source>
</evidence>
<comment type="catalytic activity">
    <reaction evidence="1">
        <text>ATP + protein L-histidine = ADP + protein N-phospho-L-histidine.</text>
        <dbReference type="EC" id="2.7.13.3"/>
    </reaction>
</comment>
<dbReference type="CDD" id="cd16917">
    <property type="entry name" value="HATPase_UhpB-NarQ-NarX-like"/>
    <property type="match status" value="1"/>
</dbReference>
<dbReference type="PROSITE" id="PS50109">
    <property type="entry name" value="HIS_KIN"/>
    <property type="match status" value="1"/>
</dbReference>
<dbReference type="EC" id="2.7.13.3" evidence="2"/>
<feature type="domain" description="Histidine kinase" evidence="10">
    <location>
        <begin position="204"/>
        <end position="394"/>
    </location>
</feature>
<dbReference type="Gene3D" id="1.20.5.1930">
    <property type="match status" value="1"/>
</dbReference>
<dbReference type="GO" id="GO:0005524">
    <property type="term" value="F:ATP binding"/>
    <property type="evidence" value="ECO:0007669"/>
    <property type="project" value="UniProtKB-KW"/>
</dbReference>
<keyword evidence="12" id="KW-1185">Reference proteome</keyword>
<gene>
    <name evidence="11" type="ORF">G1H10_22700</name>
</gene>
<dbReference type="InterPro" id="IPR036890">
    <property type="entry name" value="HATPase_C_sf"/>
</dbReference>
<proteinExistence type="predicted"/>
<dbReference type="InterPro" id="IPR050482">
    <property type="entry name" value="Sensor_HK_TwoCompSys"/>
</dbReference>
<dbReference type="RefSeq" id="WP_163742017.1">
    <property type="nucleotide sequence ID" value="NZ_JAAGOA010000018.1"/>
</dbReference>
<evidence type="ECO:0000256" key="8">
    <source>
        <dbReference type="ARBA" id="ARBA00023012"/>
    </source>
</evidence>
<comment type="caution">
    <text evidence="11">The sequence shown here is derived from an EMBL/GenBank/DDBJ whole genome shotgun (WGS) entry which is preliminary data.</text>
</comment>
<dbReference type="PANTHER" id="PTHR24421">
    <property type="entry name" value="NITRATE/NITRITE SENSOR PROTEIN NARX-RELATED"/>
    <property type="match status" value="1"/>
</dbReference>
<accession>A0A6L9SD17</accession>
<keyword evidence="9" id="KW-0472">Membrane</keyword>
<keyword evidence="4" id="KW-0808">Transferase</keyword>
<dbReference type="Proteomes" id="UP000475214">
    <property type="component" value="Unassembled WGS sequence"/>
</dbReference>
<dbReference type="InterPro" id="IPR005467">
    <property type="entry name" value="His_kinase_dom"/>
</dbReference>
<dbReference type="GO" id="GO:0000155">
    <property type="term" value="F:phosphorelay sensor kinase activity"/>
    <property type="evidence" value="ECO:0007669"/>
    <property type="project" value="InterPro"/>
</dbReference>
<feature type="transmembrane region" description="Helical" evidence="9">
    <location>
        <begin position="75"/>
        <end position="93"/>
    </location>
</feature>
<dbReference type="Pfam" id="PF07730">
    <property type="entry name" value="HisKA_3"/>
    <property type="match status" value="1"/>
</dbReference>
<organism evidence="11 12">
    <name type="scientific">Phytoactinopolyspora halotolerans</name>
    <dbReference type="NCBI Taxonomy" id="1981512"/>
    <lineage>
        <taxon>Bacteria</taxon>
        <taxon>Bacillati</taxon>
        <taxon>Actinomycetota</taxon>
        <taxon>Actinomycetes</taxon>
        <taxon>Jiangellales</taxon>
        <taxon>Jiangellaceae</taxon>
        <taxon>Phytoactinopolyspora</taxon>
    </lineage>
</organism>
<evidence type="ECO:0000256" key="2">
    <source>
        <dbReference type="ARBA" id="ARBA00012438"/>
    </source>
</evidence>
<sequence>MSPAALDARLHAGFPARPVPWISPVLYGVVVVAGAFAGVTGLGDTRYVPFVTGLTLLMALDVAERRRYPAMTPTVPAITLLVARLVLFVAVAAADGSGLSRVLFLLLPFTAYFAFGWKVSIALGLVSLGLLVIGFELTVPQWYGEVEQVSDLLMFVVGLALTIAMASVAVEEQRGRARLEQSHAQLRTYASRVSELSAAAERSRVSRDIHDGLGHHLTAITLLLEKATTFLDLDRAAARQALDDASRSARRALEDVRHSVRTLRASTEPFHLSAALNDLVREADGGELSVSLDFSGDESRCDPAALITLYRAAQEGITNARRHAHASHVWVTASCDDENAHLVVADDGCGFPPEREGYGLLGMRERAQLVGGSVEVVSGPDAGTQVIVTIPHKVAV</sequence>
<dbReference type="SUPFAM" id="SSF55874">
    <property type="entry name" value="ATPase domain of HSP90 chaperone/DNA topoisomerase II/histidine kinase"/>
    <property type="match status" value="1"/>
</dbReference>
<evidence type="ECO:0000256" key="9">
    <source>
        <dbReference type="SAM" id="Phobius"/>
    </source>
</evidence>
<dbReference type="EMBL" id="JAAGOA010000018">
    <property type="protein sequence ID" value="NEE02977.1"/>
    <property type="molecule type" value="Genomic_DNA"/>
</dbReference>
<evidence type="ECO:0000256" key="4">
    <source>
        <dbReference type="ARBA" id="ARBA00022679"/>
    </source>
</evidence>
<keyword evidence="8" id="KW-0902">Two-component regulatory system</keyword>
<keyword evidence="5" id="KW-0547">Nucleotide-binding</keyword>
<keyword evidence="9" id="KW-0812">Transmembrane</keyword>
<dbReference type="PANTHER" id="PTHR24421:SF10">
    <property type="entry name" value="NITRATE_NITRITE SENSOR PROTEIN NARQ"/>
    <property type="match status" value="1"/>
</dbReference>
<evidence type="ECO:0000259" key="10">
    <source>
        <dbReference type="PROSITE" id="PS50109"/>
    </source>
</evidence>
<evidence type="ECO:0000256" key="7">
    <source>
        <dbReference type="ARBA" id="ARBA00022840"/>
    </source>
</evidence>
<dbReference type="Gene3D" id="3.30.565.10">
    <property type="entry name" value="Histidine kinase-like ATPase, C-terminal domain"/>
    <property type="match status" value="1"/>
</dbReference>
<dbReference type="AlphaFoldDB" id="A0A6L9SD17"/>
<dbReference type="SMART" id="SM00387">
    <property type="entry name" value="HATPase_c"/>
    <property type="match status" value="1"/>
</dbReference>
<evidence type="ECO:0000256" key="3">
    <source>
        <dbReference type="ARBA" id="ARBA00022553"/>
    </source>
</evidence>